<sequence>MGKISVGLEIPQKHGIYFNKIGHTHSSSPISGSVVLMIQNNTNSESHPDLVDLDYLKISLVRDVTASDQNRSSSGEHLLGRMNRWFTTNPKIAPPDTTTRNCSIIEEVTLHIPHLSPELQVGYSLQKGRVYKIPFHIPIPANLPSTLTTSLGGIKYFVVASAITTLREPLSASEEITLLQHLILEDDLVQRTRTYRNSNLVTKIILTQNIASILSSKLPVTAEIFVRPPTRPADRSTEYKCVAIRGVSWRIEEVVRLFYEQECESEARSECSQIDEKIRSRQICKGFQKGYWKTLPAAKSTDRPADCQDPSVEIALEIEVPDSQTFTPEVDIGCYEASFSRTESSEPSPSFQPSLLSTTQQRIILTTEHRLRLDISTTEDTFDTSDDSLVDRKPVRMANNASFPLQIIDKAEGKMEEFVSQGSPPRYEEVPIPPQKYRDE</sequence>
<dbReference type="EMBL" id="JAQJAN010000008">
    <property type="protein sequence ID" value="KAJ5724769.1"/>
    <property type="molecule type" value="Genomic_DNA"/>
</dbReference>
<reference evidence="2" key="2">
    <citation type="submission" date="2023-01" db="EMBL/GenBank/DDBJ databases">
        <authorList>
            <person name="Petersen C."/>
        </authorList>
    </citation>
    <scope>NUCLEOTIDE SEQUENCE</scope>
    <source>
        <strain evidence="2">IBT 17514</strain>
    </source>
</reference>
<feature type="region of interest" description="Disordered" evidence="1">
    <location>
        <begin position="415"/>
        <end position="440"/>
    </location>
</feature>
<dbReference type="Gene3D" id="2.60.40.640">
    <property type="match status" value="1"/>
</dbReference>
<evidence type="ECO:0000313" key="2">
    <source>
        <dbReference type="EMBL" id="KAJ5724769.1"/>
    </source>
</evidence>
<reference evidence="2" key="1">
    <citation type="journal article" date="2023" name="IMA Fungus">
        <title>Comparative genomic study of the Penicillium genus elucidates a diverse pangenome and 15 lateral gene transfer events.</title>
        <authorList>
            <person name="Petersen C."/>
            <person name="Sorensen T."/>
            <person name="Nielsen M.R."/>
            <person name="Sondergaard T.E."/>
            <person name="Sorensen J.L."/>
            <person name="Fitzpatrick D.A."/>
            <person name="Frisvad J.C."/>
            <person name="Nielsen K.L."/>
        </authorList>
    </citation>
    <scope>NUCLEOTIDE SEQUENCE</scope>
    <source>
        <strain evidence="2">IBT 17514</strain>
    </source>
</reference>
<organism evidence="2 3">
    <name type="scientific">Penicillium malachiteum</name>
    <dbReference type="NCBI Taxonomy" id="1324776"/>
    <lineage>
        <taxon>Eukaryota</taxon>
        <taxon>Fungi</taxon>
        <taxon>Dikarya</taxon>
        <taxon>Ascomycota</taxon>
        <taxon>Pezizomycotina</taxon>
        <taxon>Eurotiomycetes</taxon>
        <taxon>Eurotiomycetidae</taxon>
        <taxon>Eurotiales</taxon>
        <taxon>Aspergillaceae</taxon>
        <taxon>Penicillium</taxon>
    </lineage>
</organism>
<dbReference type="Proteomes" id="UP001215712">
    <property type="component" value="Unassembled WGS sequence"/>
</dbReference>
<dbReference type="AlphaFoldDB" id="A0AAD6HKP6"/>
<evidence type="ECO:0000256" key="1">
    <source>
        <dbReference type="SAM" id="MobiDB-lite"/>
    </source>
</evidence>
<evidence type="ECO:0000313" key="3">
    <source>
        <dbReference type="Proteomes" id="UP001215712"/>
    </source>
</evidence>
<protein>
    <submittedName>
        <fullName evidence="2">Uncharacterized protein</fullName>
    </submittedName>
</protein>
<name>A0AAD6HKP6_9EURO</name>
<accession>A0AAD6HKP6</accession>
<gene>
    <name evidence="2" type="ORF">N7493_006497</name>
</gene>
<comment type="caution">
    <text evidence="2">The sequence shown here is derived from an EMBL/GenBank/DDBJ whole genome shotgun (WGS) entry which is preliminary data.</text>
</comment>
<keyword evidence="3" id="KW-1185">Reference proteome</keyword>
<proteinExistence type="predicted"/>
<dbReference type="InterPro" id="IPR014752">
    <property type="entry name" value="Arrestin-like_C"/>
</dbReference>